<feature type="domain" description="Dynein heavy chain tail" evidence="2">
    <location>
        <begin position="480"/>
        <end position="624"/>
    </location>
</feature>
<feature type="compositionally biased region" description="Basic residues" evidence="1">
    <location>
        <begin position="307"/>
        <end position="319"/>
    </location>
</feature>
<protein>
    <submittedName>
        <fullName evidence="3">Dynein light chain binding protein</fullName>
    </submittedName>
</protein>
<comment type="caution">
    <text evidence="3">The sequence shown here is derived from an EMBL/GenBank/DDBJ whole genome shotgun (WGS) entry which is preliminary data.</text>
</comment>
<sequence length="654" mass="69387">MVLDEVQNVNHDVRVAKPASAPIAMAEGPLKTFLVPLGQALIGASRESVEAAITNDIASSESAIASFVAATTADACLLMGVDDGAVAFSRNFSPLPERFVAVGRSAASGAALSSIIEEYGDSTDLGEHCAVVLSGRGGTHGQTETLAVARQLLRAAVRPLVAEASSGGTEAEEAMAPRLVAVAQRLGDLEAALGRCDRRARLAEATLAPPAAVERFLEGGGSGDGAGARADATRARRDGALARVRGRAARAGDSRRSPGGRAVAHVLKRAKRFVAAAQLEDGVARRFARSPRSPSTRTRCSGICRSRPSRARRRSTIWPRRRRTSSSIWRSSRSRHYAAAVARRAPSWKPSGADAAAARMRLLDDGAGALLADEDAEAADRCFAPRALAKAEVPRAGARAHAPRRALAARGDMRRVANLELFHEKVEARLGELRKFKADHHKFRGVLATVLAARGRGDDRSAASALGELDGAYERFLSELAAELEAAATADETFAVFATFQPLLDRPAVRARAAAPGGASSTTVKRDVDGLKDACTKRYEGSNAAVVASLRDLPPLGGKILWARRWSGGSTREMARLSGVLGGDRAMERHPRGRALRTVADELLRHLDATPLFEEWLGTWKRSARRRVAQRAESELGASSCSTSTSSATPGPWW</sequence>
<evidence type="ECO:0000313" key="4">
    <source>
        <dbReference type="Proteomes" id="UP001363151"/>
    </source>
</evidence>
<organism evidence="3 4">
    <name type="scientific">Aureococcus anophagefferens</name>
    <name type="common">Harmful bloom alga</name>
    <dbReference type="NCBI Taxonomy" id="44056"/>
    <lineage>
        <taxon>Eukaryota</taxon>
        <taxon>Sar</taxon>
        <taxon>Stramenopiles</taxon>
        <taxon>Ochrophyta</taxon>
        <taxon>Pelagophyceae</taxon>
        <taxon>Pelagomonadales</taxon>
        <taxon>Pelagomonadaceae</taxon>
        <taxon>Aureococcus</taxon>
    </lineage>
</organism>
<dbReference type="EMBL" id="JBBJCI010000141">
    <property type="protein sequence ID" value="KAK7242617.1"/>
    <property type="molecule type" value="Genomic_DNA"/>
</dbReference>
<feature type="compositionally biased region" description="Low complexity" evidence="1">
    <location>
        <begin position="290"/>
        <end position="299"/>
    </location>
</feature>
<dbReference type="Proteomes" id="UP001363151">
    <property type="component" value="Unassembled WGS sequence"/>
</dbReference>
<feature type="region of interest" description="Disordered" evidence="1">
    <location>
        <begin position="632"/>
        <end position="654"/>
    </location>
</feature>
<gene>
    <name evidence="3" type="ORF">SO694_00016150</name>
</gene>
<feature type="compositionally biased region" description="Low complexity" evidence="1">
    <location>
        <begin position="638"/>
        <end position="654"/>
    </location>
</feature>
<proteinExistence type="predicted"/>
<evidence type="ECO:0000259" key="2">
    <source>
        <dbReference type="Pfam" id="PF08385"/>
    </source>
</evidence>
<dbReference type="Pfam" id="PF08385">
    <property type="entry name" value="DHC_N1"/>
    <property type="match status" value="1"/>
</dbReference>
<evidence type="ECO:0000256" key="1">
    <source>
        <dbReference type="SAM" id="MobiDB-lite"/>
    </source>
</evidence>
<evidence type="ECO:0000313" key="3">
    <source>
        <dbReference type="EMBL" id="KAK7242617.1"/>
    </source>
</evidence>
<accession>A0ABR1G328</accession>
<keyword evidence="4" id="KW-1185">Reference proteome</keyword>
<feature type="compositionally biased region" description="Basic and acidic residues" evidence="1">
    <location>
        <begin position="231"/>
        <end position="240"/>
    </location>
</feature>
<feature type="region of interest" description="Disordered" evidence="1">
    <location>
        <begin position="216"/>
        <end position="262"/>
    </location>
</feature>
<name>A0ABR1G328_AURAN</name>
<feature type="region of interest" description="Disordered" evidence="1">
    <location>
        <begin position="286"/>
        <end position="319"/>
    </location>
</feature>
<reference evidence="3 4" key="1">
    <citation type="submission" date="2024-03" db="EMBL/GenBank/DDBJ databases">
        <title>Aureococcus anophagefferens CCMP1851 and Kratosvirus quantuckense: Draft genome of a second virus-susceptible host strain in the model system.</title>
        <authorList>
            <person name="Chase E."/>
            <person name="Truchon A.R."/>
            <person name="Schepens W."/>
            <person name="Wilhelm S.W."/>
        </authorList>
    </citation>
    <scope>NUCLEOTIDE SEQUENCE [LARGE SCALE GENOMIC DNA]</scope>
    <source>
        <strain evidence="3 4">CCMP1851</strain>
    </source>
</reference>
<dbReference type="InterPro" id="IPR013594">
    <property type="entry name" value="Dynein_heavy_tail"/>
</dbReference>